<dbReference type="EMBL" id="DXBU01000052">
    <property type="protein sequence ID" value="HIZ21937.1"/>
    <property type="molecule type" value="Genomic_DNA"/>
</dbReference>
<dbReference type="Proteomes" id="UP000824041">
    <property type="component" value="Unassembled WGS sequence"/>
</dbReference>
<feature type="chain" id="PRO_5038542727" evidence="1">
    <location>
        <begin position="24"/>
        <end position="103"/>
    </location>
</feature>
<evidence type="ECO:0000256" key="1">
    <source>
        <dbReference type="SAM" id="SignalP"/>
    </source>
</evidence>
<protein>
    <submittedName>
        <fullName evidence="2">DUF3887 domain-containing protein</fullName>
    </submittedName>
</protein>
<reference evidence="2" key="2">
    <citation type="submission" date="2021-04" db="EMBL/GenBank/DDBJ databases">
        <authorList>
            <person name="Gilroy R."/>
        </authorList>
    </citation>
    <scope>NUCLEOTIDE SEQUENCE</scope>
    <source>
        <strain evidence="2">14324</strain>
    </source>
</reference>
<evidence type="ECO:0000313" key="2">
    <source>
        <dbReference type="EMBL" id="HIZ21937.1"/>
    </source>
</evidence>
<dbReference type="PROSITE" id="PS51257">
    <property type="entry name" value="PROKAR_LIPOPROTEIN"/>
    <property type="match status" value="1"/>
</dbReference>
<comment type="caution">
    <text evidence="2">The sequence shown here is derived from an EMBL/GenBank/DDBJ whole genome shotgun (WGS) entry which is preliminary data.</text>
</comment>
<dbReference type="AlphaFoldDB" id="A0A9D2DRM4"/>
<keyword evidence="1" id="KW-0732">Signal</keyword>
<accession>A0A9D2DRM4</accession>
<organism evidence="2 3">
    <name type="scientific">Candidatus Blautia faecigallinarum</name>
    <dbReference type="NCBI Taxonomy" id="2838488"/>
    <lineage>
        <taxon>Bacteria</taxon>
        <taxon>Bacillati</taxon>
        <taxon>Bacillota</taxon>
        <taxon>Clostridia</taxon>
        <taxon>Lachnospirales</taxon>
        <taxon>Lachnospiraceae</taxon>
        <taxon>Blautia</taxon>
    </lineage>
</organism>
<feature type="non-terminal residue" evidence="2">
    <location>
        <position position="103"/>
    </location>
</feature>
<name>A0A9D2DRM4_9FIRM</name>
<sequence length="103" mass="11669">MRKMKTFYLPAIFLASCAIFLTACGTSSKLPEGFNEEEVQEQAIRDIDLASSNNYEGWADRFQEDLKASLTEDSYQQYLDLLGEKGEFQEYGKCAFVGQEQDG</sequence>
<gene>
    <name evidence="2" type="ORF">IAA21_03945</name>
</gene>
<proteinExistence type="predicted"/>
<evidence type="ECO:0000313" key="3">
    <source>
        <dbReference type="Proteomes" id="UP000824041"/>
    </source>
</evidence>
<reference evidence="2" key="1">
    <citation type="journal article" date="2021" name="PeerJ">
        <title>Extensive microbial diversity within the chicken gut microbiome revealed by metagenomics and culture.</title>
        <authorList>
            <person name="Gilroy R."/>
            <person name="Ravi A."/>
            <person name="Getino M."/>
            <person name="Pursley I."/>
            <person name="Horton D.L."/>
            <person name="Alikhan N.F."/>
            <person name="Baker D."/>
            <person name="Gharbi K."/>
            <person name="Hall N."/>
            <person name="Watson M."/>
            <person name="Adriaenssens E.M."/>
            <person name="Foster-Nyarko E."/>
            <person name="Jarju S."/>
            <person name="Secka A."/>
            <person name="Antonio M."/>
            <person name="Oren A."/>
            <person name="Chaudhuri R.R."/>
            <person name="La Ragione R."/>
            <person name="Hildebrand F."/>
            <person name="Pallen M.J."/>
        </authorList>
    </citation>
    <scope>NUCLEOTIDE SEQUENCE</scope>
    <source>
        <strain evidence="2">14324</strain>
    </source>
</reference>
<dbReference type="Gene3D" id="3.10.450.590">
    <property type="match status" value="1"/>
</dbReference>
<feature type="signal peptide" evidence="1">
    <location>
        <begin position="1"/>
        <end position="23"/>
    </location>
</feature>